<keyword evidence="3" id="KW-1185">Reference proteome</keyword>
<dbReference type="GeneID" id="25267720"/>
<dbReference type="Proteomes" id="UP000027361">
    <property type="component" value="Unassembled WGS sequence"/>
</dbReference>
<dbReference type="RefSeq" id="XP_013246183.1">
    <property type="nucleotide sequence ID" value="XM_013390729.1"/>
</dbReference>
<feature type="region of interest" description="Disordered" evidence="1">
    <location>
        <begin position="50"/>
        <end position="78"/>
    </location>
</feature>
<dbReference type="HOGENOM" id="CLU_984139_0_0_1"/>
<organism evidence="2 3">
    <name type="scientific">Tilletiaria anomala (strain ATCC 24038 / CBS 436.72 / UBC 951)</name>
    <dbReference type="NCBI Taxonomy" id="1037660"/>
    <lineage>
        <taxon>Eukaryota</taxon>
        <taxon>Fungi</taxon>
        <taxon>Dikarya</taxon>
        <taxon>Basidiomycota</taxon>
        <taxon>Ustilaginomycotina</taxon>
        <taxon>Exobasidiomycetes</taxon>
        <taxon>Georgefischeriales</taxon>
        <taxon>Tilletiariaceae</taxon>
        <taxon>Tilletiaria</taxon>
    </lineage>
</organism>
<name>A0A066WQU0_TILAU</name>
<dbReference type="InParanoid" id="A0A066WQU0"/>
<dbReference type="EMBL" id="JMSN01000002">
    <property type="protein sequence ID" value="KDN53344.1"/>
    <property type="molecule type" value="Genomic_DNA"/>
</dbReference>
<evidence type="ECO:0000313" key="3">
    <source>
        <dbReference type="Proteomes" id="UP000027361"/>
    </source>
</evidence>
<evidence type="ECO:0000256" key="1">
    <source>
        <dbReference type="SAM" id="MobiDB-lite"/>
    </source>
</evidence>
<feature type="region of interest" description="Disordered" evidence="1">
    <location>
        <begin position="95"/>
        <end position="114"/>
    </location>
</feature>
<accession>A0A066WQU0</accession>
<feature type="compositionally biased region" description="Basic residues" evidence="1">
    <location>
        <begin position="62"/>
        <end position="73"/>
    </location>
</feature>
<comment type="caution">
    <text evidence="2">The sequence shown here is derived from an EMBL/GenBank/DDBJ whole genome shotgun (WGS) entry which is preliminary data.</text>
</comment>
<reference evidence="2 3" key="1">
    <citation type="submission" date="2014-05" db="EMBL/GenBank/DDBJ databases">
        <title>Draft genome sequence of a rare smut relative, Tilletiaria anomala UBC 951.</title>
        <authorList>
            <consortium name="DOE Joint Genome Institute"/>
            <person name="Toome M."/>
            <person name="Kuo A."/>
            <person name="Henrissat B."/>
            <person name="Lipzen A."/>
            <person name="Tritt A."/>
            <person name="Yoshinaga Y."/>
            <person name="Zane M."/>
            <person name="Barry K."/>
            <person name="Grigoriev I.V."/>
            <person name="Spatafora J.W."/>
            <person name="Aimea M.C."/>
        </authorList>
    </citation>
    <scope>NUCLEOTIDE SEQUENCE [LARGE SCALE GENOMIC DNA]</scope>
    <source>
        <strain evidence="2 3">UBC 951</strain>
    </source>
</reference>
<dbReference type="AlphaFoldDB" id="A0A066WQU0"/>
<gene>
    <name evidence="2" type="ORF">K437DRAFT_68823</name>
</gene>
<sequence length="283" mass="31534">MQPAACRAQWGLDKVLVRTKELAGWSKTQGCERAVLGRRESEELARLRQEALARTTRPPQNTKRRRGKGRCRCHSQSTVHTQSNTSNTCFLPSRKEAKTQTQHTPDTRQNTTADQYSVAWQKGRTLGDGVLVDHSSASSQRSLPRSGGFTIVAILQHVGLGQLALPWHIAMLMAGYHRHAAAHAVFELVDPCQRTGSSPFINSSSSGSFRRASEKERATYLHIQPALHNCVSHSVPMSYIHTWVEHPRAWKHAAPLAAAAWDRRPEAQRKLARLCMHIACGCL</sequence>
<feature type="compositionally biased region" description="Polar residues" evidence="1">
    <location>
        <begin position="99"/>
        <end position="114"/>
    </location>
</feature>
<evidence type="ECO:0000313" key="2">
    <source>
        <dbReference type="EMBL" id="KDN53344.1"/>
    </source>
</evidence>
<proteinExistence type="predicted"/>
<protein>
    <submittedName>
        <fullName evidence="2">Uncharacterized protein</fullName>
    </submittedName>
</protein>